<dbReference type="PROSITE" id="PS50174">
    <property type="entry name" value="G_PATCH"/>
    <property type="match status" value="1"/>
</dbReference>
<dbReference type="GO" id="GO:0003676">
    <property type="term" value="F:nucleic acid binding"/>
    <property type="evidence" value="ECO:0007669"/>
    <property type="project" value="InterPro"/>
</dbReference>
<evidence type="ECO:0000259" key="2">
    <source>
        <dbReference type="PROSITE" id="PS50174"/>
    </source>
</evidence>
<keyword evidence="4" id="KW-1185">Reference proteome</keyword>
<evidence type="ECO:0000313" key="3">
    <source>
        <dbReference type="EMBL" id="KAF1814249.1"/>
    </source>
</evidence>
<dbReference type="EMBL" id="ML975153">
    <property type="protein sequence ID" value="KAF1814249.1"/>
    <property type="molecule type" value="Genomic_DNA"/>
</dbReference>
<dbReference type="GeneID" id="54423328"/>
<dbReference type="InterPro" id="IPR039146">
    <property type="entry name" value="GPANK1"/>
</dbReference>
<dbReference type="OrthoDB" id="20282at2759"/>
<accession>A0A6G1G8R0</accession>
<dbReference type="Pfam" id="PF01585">
    <property type="entry name" value="G-patch"/>
    <property type="match status" value="1"/>
</dbReference>
<evidence type="ECO:0000256" key="1">
    <source>
        <dbReference type="SAM" id="MobiDB-lite"/>
    </source>
</evidence>
<dbReference type="AlphaFoldDB" id="A0A6G1G8R0"/>
<evidence type="ECO:0000313" key="4">
    <source>
        <dbReference type="Proteomes" id="UP000504638"/>
    </source>
</evidence>
<organism evidence="3">
    <name type="scientific">Eremomyces bilateralis CBS 781.70</name>
    <dbReference type="NCBI Taxonomy" id="1392243"/>
    <lineage>
        <taxon>Eukaryota</taxon>
        <taxon>Fungi</taxon>
        <taxon>Dikarya</taxon>
        <taxon>Ascomycota</taxon>
        <taxon>Pezizomycotina</taxon>
        <taxon>Dothideomycetes</taxon>
        <taxon>Dothideomycetes incertae sedis</taxon>
        <taxon>Eremomycetales</taxon>
        <taxon>Eremomycetaceae</taxon>
        <taxon>Eremomyces</taxon>
    </lineage>
</organism>
<proteinExistence type="predicted"/>
<dbReference type="SMART" id="SM00443">
    <property type="entry name" value="G_patch"/>
    <property type="match status" value="1"/>
</dbReference>
<dbReference type="RefSeq" id="XP_033535880.1">
    <property type="nucleotide sequence ID" value="XM_033682758.1"/>
</dbReference>
<gene>
    <name evidence="3 5" type="ORF">P152DRAFT_512651</name>
</gene>
<feature type="region of interest" description="Disordered" evidence="1">
    <location>
        <begin position="56"/>
        <end position="108"/>
    </location>
</feature>
<name>A0A6G1G8R0_9PEZI</name>
<dbReference type="InterPro" id="IPR000467">
    <property type="entry name" value="G_patch_dom"/>
</dbReference>
<dbReference type="Proteomes" id="UP000504638">
    <property type="component" value="Unplaced"/>
</dbReference>
<protein>
    <recommendedName>
        <fullName evidence="2">G-patch domain-containing protein</fullName>
    </recommendedName>
</protein>
<feature type="domain" description="G-patch" evidence="2">
    <location>
        <begin position="145"/>
        <end position="193"/>
    </location>
</feature>
<feature type="compositionally biased region" description="Low complexity" evidence="1">
    <location>
        <begin position="64"/>
        <end position="97"/>
    </location>
</feature>
<dbReference type="PANTHER" id="PTHR20923">
    <property type="entry name" value="BAT4 PROTEIN-RELATED"/>
    <property type="match status" value="1"/>
</dbReference>
<reference evidence="3 5" key="1">
    <citation type="submission" date="2020-01" db="EMBL/GenBank/DDBJ databases">
        <authorList>
            <consortium name="DOE Joint Genome Institute"/>
            <person name="Haridas S."/>
            <person name="Albert R."/>
            <person name="Binder M."/>
            <person name="Bloem J."/>
            <person name="Labutti K."/>
            <person name="Salamov A."/>
            <person name="Andreopoulos B."/>
            <person name="Baker S.E."/>
            <person name="Barry K."/>
            <person name="Bills G."/>
            <person name="Bluhm B.H."/>
            <person name="Cannon C."/>
            <person name="Castanera R."/>
            <person name="Culley D.E."/>
            <person name="Daum C."/>
            <person name="Ezra D."/>
            <person name="Gonzalez J.B."/>
            <person name="Henrissat B."/>
            <person name="Kuo A."/>
            <person name="Liang C."/>
            <person name="Lipzen A."/>
            <person name="Lutzoni F."/>
            <person name="Magnuson J."/>
            <person name="Mondo S."/>
            <person name="Nolan M."/>
            <person name="Ohm R."/>
            <person name="Pangilinan J."/>
            <person name="Park H.-J."/>
            <person name="Ramirez L."/>
            <person name="Alfaro M."/>
            <person name="Sun H."/>
            <person name="Tritt A."/>
            <person name="Yoshinaga Y."/>
            <person name="Zwiers L.-H."/>
            <person name="Turgeon B.G."/>
            <person name="Goodwin S.B."/>
            <person name="Spatafora J.W."/>
            <person name="Crous P.W."/>
            <person name="Grigoriev I.V."/>
        </authorList>
    </citation>
    <scope>NUCLEOTIDE SEQUENCE</scope>
    <source>
        <strain evidence="3 5">CBS 781.70</strain>
    </source>
</reference>
<sequence>MSDDEETYTIPLKDQRIFGAGIKRKRVAFVPASAPTSTQPPLPRSSGTDVAAKYLSIVLPETPSPSSSPALSAGRTTTDGTPRDTQSAPPAAPTVPASKPPHHAPEQICPACNQTVSSTAPNLHAASITHQISLPHSHPPSSLDRTRKGLHYLQSYGWDPDSRTGLGSRGEGIVAPIRAREKRDTAGLGLVEAMRKEGEGRARLEERVRERVEKGRKLGAREVREMEEGKKRRGERVMRMFREERDLERYLGPDAD</sequence>
<dbReference type="PANTHER" id="PTHR20923:SF1">
    <property type="entry name" value="G PATCH DOMAIN AND ANKYRIN REPEAT-CONTAINING PROTEIN 1"/>
    <property type="match status" value="1"/>
</dbReference>
<reference evidence="5" key="3">
    <citation type="submission" date="2025-04" db="UniProtKB">
        <authorList>
            <consortium name="RefSeq"/>
        </authorList>
    </citation>
    <scope>IDENTIFICATION</scope>
    <source>
        <strain evidence="5">CBS 781.70</strain>
    </source>
</reference>
<evidence type="ECO:0000313" key="5">
    <source>
        <dbReference type="RefSeq" id="XP_033535880.1"/>
    </source>
</evidence>
<reference evidence="5" key="2">
    <citation type="submission" date="2020-04" db="EMBL/GenBank/DDBJ databases">
        <authorList>
            <consortium name="NCBI Genome Project"/>
        </authorList>
    </citation>
    <scope>NUCLEOTIDE SEQUENCE</scope>
    <source>
        <strain evidence="5">CBS 781.70</strain>
    </source>
</reference>